<keyword evidence="1" id="KW-1133">Transmembrane helix</keyword>
<evidence type="ECO:0008006" key="3">
    <source>
        <dbReference type="Google" id="ProtNLM"/>
    </source>
</evidence>
<name>X1J972_9ZZZZ</name>
<keyword evidence="1" id="KW-0472">Membrane</keyword>
<organism evidence="2">
    <name type="scientific">marine sediment metagenome</name>
    <dbReference type="NCBI Taxonomy" id="412755"/>
    <lineage>
        <taxon>unclassified sequences</taxon>
        <taxon>metagenomes</taxon>
        <taxon>ecological metagenomes</taxon>
    </lineage>
</organism>
<evidence type="ECO:0000313" key="2">
    <source>
        <dbReference type="EMBL" id="GAH66323.1"/>
    </source>
</evidence>
<gene>
    <name evidence="2" type="ORF">S03H2_52487</name>
</gene>
<protein>
    <recommendedName>
        <fullName evidence="3">SPOR domain-containing protein</fullName>
    </recommendedName>
</protein>
<feature type="non-terminal residue" evidence="2">
    <location>
        <position position="172"/>
    </location>
</feature>
<comment type="caution">
    <text evidence="2">The sequence shown here is derived from an EMBL/GenBank/DDBJ whole genome shotgun (WGS) entry which is preliminary data.</text>
</comment>
<accession>X1J972</accession>
<keyword evidence="1" id="KW-0812">Transmembrane</keyword>
<reference evidence="2" key="1">
    <citation type="journal article" date="2014" name="Front. Microbiol.">
        <title>High frequency of phylogenetically diverse reductive dehalogenase-homologous genes in deep subseafloor sedimentary metagenomes.</title>
        <authorList>
            <person name="Kawai M."/>
            <person name="Futagami T."/>
            <person name="Toyoda A."/>
            <person name="Takaki Y."/>
            <person name="Nishi S."/>
            <person name="Hori S."/>
            <person name="Arai W."/>
            <person name="Tsubouchi T."/>
            <person name="Morono Y."/>
            <person name="Uchiyama I."/>
            <person name="Ito T."/>
            <person name="Fujiyama A."/>
            <person name="Inagaki F."/>
            <person name="Takami H."/>
        </authorList>
    </citation>
    <scope>NUCLEOTIDE SEQUENCE</scope>
    <source>
        <strain evidence="2">Expedition CK06-06</strain>
    </source>
</reference>
<feature type="transmembrane region" description="Helical" evidence="1">
    <location>
        <begin position="6"/>
        <end position="28"/>
    </location>
</feature>
<proteinExistence type="predicted"/>
<evidence type="ECO:0000256" key="1">
    <source>
        <dbReference type="SAM" id="Phobius"/>
    </source>
</evidence>
<dbReference type="EMBL" id="BARU01033340">
    <property type="protein sequence ID" value="GAH66323.1"/>
    <property type="molecule type" value="Genomic_DNA"/>
</dbReference>
<sequence>MEKNRILWVMLSAALFLVVVLAGGLFFLKPQAEEEIAVSTGVAGVGRDFDVFEYVRGKSELPGLEEKDEEPREMVFVVGEVEESGVTQMEAEAKEESLVIKEKQPAPPAPSRVVRPAVVKVAKTVEVKPREVKVKEYWIQTGSYYSHSRAEDTAAMLTNQGLSGRVTTREVD</sequence>
<dbReference type="AlphaFoldDB" id="X1J972"/>